<evidence type="ECO:0000313" key="2">
    <source>
        <dbReference type="EnsemblMetazoa" id="AFAF007785-PA"/>
    </source>
</evidence>
<name>A0A182QD59_9DIPT</name>
<keyword evidence="3" id="KW-1185">Reference proteome</keyword>
<dbReference type="Proteomes" id="UP000075886">
    <property type="component" value="Unassembled WGS sequence"/>
</dbReference>
<proteinExistence type="predicted"/>
<accession>A0A182QD59</accession>
<evidence type="ECO:0000256" key="1">
    <source>
        <dbReference type="SAM" id="Phobius"/>
    </source>
</evidence>
<evidence type="ECO:0000313" key="3">
    <source>
        <dbReference type="Proteomes" id="UP000075886"/>
    </source>
</evidence>
<protein>
    <submittedName>
        <fullName evidence="2">Uncharacterized protein</fullName>
    </submittedName>
</protein>
<keyword evidence="1" id="KW-0812">Transmembrane</keyword>
<dbReference type="EMBL" id="AXCN02000679">
    <property type="status" value="NOT_ANNOTATED_CDS"/>
    <property type="molecule type" value="Genomic_DNA"/>
</dbReference>
<dbReference type="EnsemblMetazoa" id="AFAF007785-RA">
    <property type="protein sequence ID" value="AFAF007785-PA"/>
    <property type="gene ID" value="AFAF007785"/>
</dbReference>
<keyword evidence="1" id="KW-1133">Transmembrane helix</keyword>
<organism evidence="2 3">
    <name type="scientific">Anopheles farauti</name>
    <dbReference type="NCBI Taxonomy" id="69004"/>
    <lineage>
        <taxon>Eukaryota</taxon>
        <taxon>Metazoa</taxon>
        <taxon>Ecdysozoa</taxon>
        <taxon>Arthropoda</taxon>
        <taxon>Hexapoda</taxon>
        <taxon>Insecta</taxon>
        <taxon>Pterygota</taxon>
        <taxon>Neoptera</taxon>
        <taxon>Endopterygota</taxon>
        <taxon>Diptera</taxon>
        <taxon>Nematocera</taxon>
        <taxon>Culicoidea</taxon>
        <taxon>Culicidae</taxon>
        <taxon>Anophelinae</taxon>
        <taxon>Anopheles</taxon>
    </lineage>
</organism>
<keyword evidence="1" id="KW-0472">Membrane</keyword>
<dbReference type="AlphaFoldDB" id="A0A182QD59"/>
<dbReference type="VEuPathDB" id="VectorBase:AFAF007785"/>
<reference evidence="3" key="1">
    <citation type="submission" date="2014-01" db="EMBL/GenBank/DDBJ databases">
        <title>The Genome Sequence of Anopheles farauti FAR1 (V2).</title>
        <authorList>
            <consortium name="The Broad Institute Genomics Platform"/>
            <person name="Neafsey D.E."/>
            <person name="Besansky N."/>
            <person name="Howell P."/>
            <person name="Walton C."/>
            <person name="Young S.K."/>
            <person name="Zeng Q."/>
            <person name="Gargeya S."/>
            <person name="Fitzgerald M."/>
            <person name="Haas B."/>
            <person name="Abouelleil A."/>
            <person name="Allen A.W."/>
            <person name="Alvarado L."/>
            <person name="Arachchi H.M."/>
            <person name="Berlin A.M."/>
            <person name="Chapman S.B."/>
            <person name="Gainer-Dewar J."/>
            <person name="Goldberg J."/>
            <person name="Griggs A."/>
            <person name="Gujja S."/>
            <person name="Hansen M."/>
            <person name="Howarth C."/>
            <person name="Imamovic A."/>
            <person name="Ireland A."/>
            <person name="Larimer J."/>
            <person name="McCowan C."/>
            <person name="Murphy C."/>
            <person name="Pearson M."/>
            <person name="Poon T.W."/>
            <person name="Priest M."/>
            <person name="Roberts A."/>
            <person name="Saif S."/>
            <person name="Shea T."/>
            <person name="Sisk P."/>
            <person name="Sykes S."/>
            <person name="Wortman J."/>
            <person name="Nusbaum C."/>
            <person name="Birren B."/>
        </authorList>
    </citation>
    <scope>NUCLEOTIDE SEQUENCE [LARGE SCALE GENOMIC DNA]</scope>
    <source>
        <strain evidence="3">FAR1</strain>
    </source>
</reference>
<feature type="transmembrane region" description="Helical" evidence="1">
    <location>
        <begin position="74"/>
        <end position="93"/>
    </location>
</feature>
<reference evidence="2" key="2">
    <citation type="submission" date="2020-05" db="UniProtKB">
        <authorList>
            <consortium name="EnsemblMetazoa"/>
        </authorList>
    </citation>
    <scope>IDENTIFICATION</scope>
    <source>
        <strain evidence="2">FAR1</strain>
    </source>
</reference>
<sequence>MVVCAARLNDNNRMELPSTEGSSGTTCSSTMMRFSFIARCRLLHCPHKRRETSASNAVPKAEMKQADDQVQQNLLLLLLLLLLAILVVLVVNLDKRKLKPHGAVRRNHESLPQPVRQVACGIS</sequence>